<dbReference type="Gene3D" id="2.40.160.130">
    <property type="entry name" value="Capsule assembly protein Wzi"/>
    <property type="match status" value="1"/>
</dbReference>
<evidence type="ECO:0000313" key="1">
    <source>
        <dbReference type="EMBL" id="PQA58178.1"/>
    </source>
</evidence>
<protein>
    <recommendedName>
        <fullName evidence="3">Capsule assembly Wzi family protein</fullName>
    </recommendedName>
</protein>
<comment type="caution">
    <text evidence="1">The sequence shown here is derived from an EMBL/GenBank/DDBJ whole genome shotgun (WGS) entry which is preliminary data.</text>
</comment>
<evidence type="ECO:0000313" key="2">
    <source>
        <dbReference type="Proteomes" id="UP000239590"/>
    </source>
</evidence>
<sequence>MPFCRPTLLFSLGAYGLAMLVGLLSSTAWGQLAKPYTLQAEASGLVSGANQSPFWLRANQYGLIPLGAPAGLIRAGLSVDFATPLPDSTRRNRRKLDWGMGVEGALVSSTQQKFLLPEAYLKLRYGKVELWGGRRREFIGITDTTLTSGSMAWSGNALPIPKIQIGTAGFLPLKFLRNFVALRGTLAHGWFNVPYIQGAYLHYKSLHGRFGKPSGRVAVYVGINHMVQWGGHADYLRSSPFAVNGHLTTNPGDFIRGILLGQLSSERNNDRFTGFDGENRVGNHLGNYDFAVAIKGNGQSFLWYHQHIFEDLSGLLFLNGLDGLHGFSWSLPSNSRHVKLTKLLFEYLTTTNQAGSTFDITARFQGGDNYFNHSQYIQGWSYYGRAIGTPLLPVRSELLNGSLTNVQFFFPNNRVTAFHLAGQGSLFEKLNFQARFTYSLNKGTFSLPFPRTLPQFSSLLAISTHPNWLKGFSISTRLACDAGDLYPSTFGAFLSVSKTWMGVKQGK</sequence>
<accession>A0A2S7IKM7</accession>
<dbReference type="InterPro" id="IPR038636">
    <property type="entry name" value="Wzi_sf"/>
</dbReference>
<reference evidence="2" key="1">
    <citation type="submission" date="2018-02" db="EMBL/GenBank/DDBJ databases">
        <title>Genome sequencing of Solimonas sp. HR-BB.</title>
        <authorList>
            <person name="Lee Y."/>
            <person name="Jeon C.O."/>
        </authorList>
    </citation>
    <scope>NUCLEOTIDE SEQUENCE [LARGE SCALE GENOMIC DNA]</scope>
    <source>
        <strain evidence="2">HR-U</strain>
    </source>
</reference>
<dbReference type="EMBL" id="PTRA01000001">
    <property type="protein sequence ID" value="PQA58178.1"/>
    <property type="molecule type" value="Genomic_DNA"/>
</dbReference>
<evidence type="ECO:0008006" key="3">
    <source>
        <dbReference type="Google" id="ProtNLM"/>
    </source>
</evidence>
<gene>
    <name evidence="1" type="ORF">C5O19_00405</name>
</gene>
<dbReference type="RefSeq" id="WP_104709431.1">
    <property type="nucleotide sequence ID" value="NZ_PTRA01000001.1"/>
</dbReference>
<dbReference type="Proteomes" id="UP000239590">
    <property type="component" value="Unassembled WGS sequence"/>
</dbReference>
<name>A0A2S7IKM7_9BACT</name>
<dbReference type="InterPro" id="IPR026950">
    <property type="entry name" value="Caps_assemb_Wzi"/>
</dbReference>
<keyword evidence="2" id="KW-1185">Reference proteome</keyword>
<proteinExistence type="predicted"/>
<organism evidence="1 2">
    <name type="scientific">Siphonobacter curvatus</name>
    <dbReference type="NCBI Taxonomy" id="2094562"/>
    <lineage>
        <taxon>Bacteria</taxon>
        <taxon>Pseudomonadati</taxon>
        <taxon>Bacteroidota</taxon>
        <taxon>Cytophagia</taxon>
        <taxon>Cytophagales</taxon>
        <taxon>Cytophagaceae</taxon>
        <taxon>Siphonobacter</taxon>
    </lineage>
</organism>
<dbReference type="AlphaFoldDB" id="A0A2S7IKM7"/>
<dbReference type="Pfam" id="PF14052">
    <property type="entry name" value="Caps_assemb_Wzi"/>
    <property type="match status" value="1"/>
</dbReference>
<dbReference type="OrthoDB" id="596512at2"/>